<dbReference type="PANTHER" id="PTHR35802:SF1">
    <property type="entry name" value="PROTEASE SYNTHASE AND SPORULATION PROTEIN PAI 2"/>
    <property type="match status" value="1"/>
</dbReference>
<dbReference type="Gene3D" id="2.30.110.10">
    <property type="entry name" value="Electron Transport, Fmn-binding Protein, Chain A"/>
    <property type="match status" value="1"/>
</dbReference>
<dbReference type="RefSeq" id="WP_210683063.1">
    <property type="nucleotide sequence ID" value="NZ_JAGMWN010000008.1"/>
</dbReference>
<name>A0A8J7V3X4_9PROT</name>
<evidence type="ECO:0000313" key="2">
    <source>
        <dbReference type="Proteomes" id="UP000672602"/>
    </source>
</evidence>
<dbReference type="AlphaFoldDB" id="A0A8J7V3X4"/>
<gene>
    <name evidence="1" type="ORF">KAJ83_15760</name>
</gene>
<dbReference type="InterPro" id="IPR012349">
    <property type="entry name" value="Split_barrel_FMN-bd"/>
</dbReference>
<keyword evidence="2" id="KW-1185">Reference proteome</keyword>
<sequence length="220" mass="23501">MFTPGPFVMPVDRVRPHAARHDFAYLTIADTDPLNPPHAVQIPILLREADGASPAEVSPRLIGHVARANPVWHLFDGRRRARVLFPGPHAYIAPRWYAVPDHKAVPTWNYTAVEAVGAPRVIEDAEAAVAILRALSEAQEPEPGGWRPDGEAAGTVARMLAGIVAFEMPVERLSGKAKLSQNRSPADRAGVIEGLHARGDSEARAVAALMAALDSDGGSG</sequence>
<dbReference type="Proteomes" id="UP000672602">
    <property type="component" value="Unassembled WGS sequence"/>
</dbReference>
<dbReference type="EMBL" id="JAGMWN010000008">
    <property type="protein sequence ID" value="MBP5858477.1"/>
    <property type="molecule type" value="Genomic_DNA"/>
</dbReference>
<proteinExistence type="predicted"/>
<dbReference type="InterPro" id="IPR007396">
    <property type="entry name" value="TR_PAI2-type"/>
</dbReference>
<dbReference type="Pfam" id="PF04299">
    <property type="entry name" value="FMN_bind_2"/>
    <property type="match status" value="1"/>
</dbReference>
<evidence type="ECO:0000313" key="1">
    <source>
        <dbReference type="EMBL" id="MBP5858477.1"/>
    </source>
</evidence>
<reference evidence="1" key="1">
    <citation type="submission" date="2021-04" db="EMBL/GenBank/DDBJ databases">
        <authorList>
            <person name="Zhang D.-C."/>
        </authorList>
    </citation>
    <scope>NUCLEOTIDE SEQUENCE</scope>
    <source>
        <strain evidence="1">CGMCC 1.15697</strain>
    </source>
</reference>
<accession>A0A8J7V3X4</accession>
<protein>
    <submittedName>
        <fullName evidence="1">FMN-binding negative transcriptional regulator</fullName>
    </submittedName>
</protein>
<dbReference type="PIRSF" id="PIRSF010372">
    <property type="entry name" value="PaiB"/>
    <property type="match status" value="1"/>
</dbReference>
<dbReference type="SUPFAM" id="SSF50475">
    <property type="entry name" value="FMN-binding split barrel"/>
    <property type="match status" value="1"/>
</dbReference>
<comment type="caution">
    <text evidence="1">The sequence shown here is derived from an EMBL/GenBank/DDBJ whole genome shotgun (WGS) entry which is preliminary data.</text>
</comment>
<organism evidence="1 2">
    <name type="scientific">Marivibrio halodurans</name>
    <dbReference type="NCBI Taxonomy" id="2039722"/>
    <lineage>
        <taxon>Bacteria</taxon>
        <taxon>Pseudomonadati</taxon>
        <taxon>Pseudomonadota</taxon>
        <taxon>Alphaproteobacteria</taxon>
        <taxon>Rhodospirillales</taxon>
        <taxon>Rhodospirillaceae</taxon>
        <taxon>Marivibrio</taxon>
    </lineage>
</organism>
<dbReference type="PANTHER" id="PTHR35802">
    <property type="entry name" value="PROTEASE SYNTHASE AND SPORULATION PROTEIN PAI 2"/>
    <property type="match status" value="1"/>
</dbReference>